<dbReference type="RefSeq" id="WP_154565512.1">
    <property type="nucleotide sequence ID" value="NZ_VOSW01000074.1"/>
</dbReference>
<reference evidence="2 3" key="1">
    <citation type="journal article" date="2020" name="Int. J. Syst. Evol. Microbiol.">
        <title>Paraburkholderia madseniana sp. nov., a phenolic acid-degrading bacterium isolated from acidic forest soil.</title>
        <authorList>
            <person name="Wilhelm R.C."/>
            <person name="Murphy S.J.L."/>
            <person name="Feriancek N.M."/>
            <person name="Karasz D.C."/>
            <person name="DeRito C.M."/>
            <person name="Newman J.D."/>
            <person name="Buckley D.H."/>
        </authorList>
    </citation>
    <scope>NUCLEOTIDE SEQUENCE [LARGE SCALE GENOMIC DNA]</scope>
    <source>
        <strain evidence="2 3">RP11</strain>
    </source>
</reference>
<evidence type="ECO:0000259" key="1">
    <source>
        <dbReference type="Pfam" id="PF06527"/>
    </source>
</evidence>
<dbReference type="OrthoDB" id="8961159at2"/>
<name>A0A6N6W7Y2_9BURK</name>
<dbReference type="EMBL" id="VOSW01000074">
    <property type="protein sequence ID" value="KAE8755988.1"/>
    <property type="molecule type" value="Genomic_DNA"/>
</dbReference>
<dbReference type="Pfam" id="PF06527">
    <property type="entry name" value="TniQ"/>
    <property type="match status" value="1"/>
</dbReference>
<sequence length="175" mass="20063">MSVEPRRNAASWPVAPRPFYEEAFGSWLGRVATRYQISVGTLWELSVSEDMPVLGTAGWILFPAISQSALRRFATLARLDDGRLSHIQTPPAWLADRRCMPYCFRCLVLNDADVSAPRWKREWLDPTAEFCSVHHRPLETVPASVFRLSNHFDAALRAISRYREKCLFRATGRLR</sequence>
<evidence type="ECO:0000313" key="2">
    <source>
        <dbReference type="EMBL" id="KAE8755988.1"/>
    </source>
</evidence>
<gene>
    <name evidence="2" type="ORF">FSO04_31505</name>
</gene>
<proteinExistence type="predicted"/>
<feature type="domain" description="TniQ" evidence="1">
    <location>
        <begin position="13"/>
        <end position="138"/>
    </location>
</feature>
<accession>A0A6N6W7Y2</accession>
<comment type="caution">
    <text evidence="2">The sequence shown here is derived from an EMBL/GenBank/DDBJ whole genome shotgun (WGS) entry which is preliminary data.</text>
</comment>
<evidence type="ECO:0000313" key="3">
    <source>
        <dbReference type="Proteomes" id="UP000463700"/>
    </source>
</evidence>
<dbReference type="InterPro" id="IPR009492">
    <property type="entry name" value="TniQ"/>
</dbReference>
<dbReference type="AlphaFoldDB" id="A0A6N6W7Y2"/>
<protein>
    <recommendedName>
        <fullName evidence="1">TniQ domain-containing protein</fullName>
    </recommendedName>
</protein>
<organism evidence="2 3">
    <name type="scientific">Paraburkholderia madseniana</name>
    <dbReference type="NCBI Taxonomy" id="2599607"/>
    <lineage>
        <taxon>Bacteria</taxon>
        <taxon>Pseudomonadati</taxon>
        <taxon>Pseudomonadota</taxon>
        <taxon>Betaproteobacteria</taxon>
        <taxon>Burkholderiales</taxon>
        <taxon>Burkholderiaceae</taxon>
        <taxon>Paraburkholderia</taxon>
    </lineage>
</organism>
<dbReference type="Proteomes" id="UP000463700">
    <property type="component" value="Unassembled WGS sequence"/>
</dbReference>